<dbReference type="Pfam" id="PF15320">
    <property type="entry name" value="RAM"/>
    <property type="match status" value="1"/>
</dbReference>
<dbReference type="AlphaFoldDB" id="A9QQ58"/>
<dbReference type="GO" id="GO:0003723">
    <property type="term" value="F:RNA binding"/>
    <property type="evidence" value="ECO:0007669"/>
    <property type="project" value="InterPro"/>
</dbReference>
<proteinExistence type="evidence at transcript level"/>
<dbReference type="EMBL" id="EU247144">
    <property type="protein sequence ID" value="ABX75443.1"/>
    <property type="molecule type" value="mRNA"/>
</dbReference>
<protein>
    <submittedName>
        <fullName evidence="2">Uncharacterized protein</fullName>
    </submittedName>
</protein>
<accession>A9QQ58</accession>
<dbReference type="GO" id="GO:0106005">
    <property type="term" value="P:RNA 5'-cap (guanine-N7)-methylation"/>
    <property type="evidence" value="ECO:0007669"/>
    <property type="project" value="InterPro"/>
</dbReference>
<dbReference type="InterPro" id="IPR028271">
    <property type="entry name" value="RAMAC"/>
</dbReference>
<sequence length="136" mass="17029">MVDMTNDVKRFEQLFADRFTEKDETFMELKSKSLPNPVVIHPWKVLRRQWTKRWDYSSRRNQDERGQRGYNKSDDRHRQNSYDRRRDRAREGENSRERYRDRSEDGRRDRSYDSQDGRHRERKHDFHSSIKTYQER</sequence>
<evidence type="ECO:0000256" key="1">
    <source>
        <dbReference type="SAM" id="MobiDB-lite"/>
    </source>
</evidence>
<reference evidence="2" key="1">
    <citation type="submission" date="2007-10" db="EMBL/GenBank/DDBJ databases">
        <title>Transcriptome analysis of the venom gland of the Chinese wolf spider Lycosa Singoriensis.</title>
        <authorList>
            <person name="Zhang Y."/>
            <person name="Liang S."/>
        </authorList>
    </citation>
    <scope>NUCLEOTIDE SEQUENCE</scope>
    <source>
        <tissue evidence="2">Venom gland</tissue>
    </source>
</reference>
<feature type="region of interest" description="Disordered" evidence="1">
    <location>
        <begin position="57"/>
        <end position="136"/>
    </location>
</feature>
<evidence type="ECO:0000313" key="2">
    <source>
        <dbReference type="EMBL" id="ABX75443.1"/>
    </source>
</evidence>
<dbReference type="GO" id="GO:0031533">
    <property type="term" value="C:mRNA capping enzyme complex"/>
    <property type="evidence" value="ECO:0007669"/>
    <property type="project" value="InterPro"/>
</dbReference>
<organism evidence="2">
    <name type="scientific">Lycosa singoriensis</name>
    <name type="common">Wolf spider</name>
    <name type="synonym">Aranea singoriensis</name>
    <dbReference type="NCBI Taxonomy" id="434756"/>
    <lineage>
        <taxon>Eukaryota</taxon>
        <taxon>Metazoa</taxon>
        <taxon>Ecdysozoa</taxon>
        <taxon>Arthropoda</taxon>
        <taxon>Chelicerata</taxon>
        <taxon>Arachnida</taxon>
        <taxon>Araneae</taxon>
        <taxon>Araneomorphae</taxon>
        <taxon>Entelegynae</taxon>
        <taxon>Lycosoidea</taxon>
        <taxon>Lycosidae</taxon>
        <taxon>Lycosa</taxon>
    </lineage>
</organism>
<name>A9QQ58_LYCSI</name>